<evidence type="ECO:0000256" key="7">
    <source>
        <dbReference type="PROSITE-ProRule" id="PRU01330"/>
    </source>
</evidence>
<gene>
    <name evidence="11" type="ORF">SAMN05216210_3094</name>
</gene>
<reference evidence="12" key="1">
    <citation type="submission" date="2016-10" db="EMBL/GenBank/DDBJ databases">
        <authorList>
            <person name="Varghese N."/>
            <person name="Submissions S."/>
        </authorList>
    </citation>
    <scope>NUCLEOTIDE SEQUENCE [LARGE SCALE GENOMIC DNA]</scope>
    <source>
        <strain evidence="12">CECT 8338</strain>
    </source>
</reference>
<dbReference type="GO" id="GO:0005524">
    <property type="term" value="F:ATP binding"/>
    <property type="evidence" value="ECO:0007669"/>
    <property type="project" value="UniProtKB-KW"/>
</dbReference>
<organism evidence="11 12">
    <name type="scientific">Halopseudomonas salegens</name>
    <dbReference type="NCBI Taxonomy" id="1434072"/>
    <lineage>
        <taxon>Bacteria</taxon>
        <taxon>Pseudomonadati</taxon>
        <taxon>Pseudomonadota</taxon>
        <taxon>Gammaproteobacteria</taxon>
        <taxon>Pseudomonadales</taxon>
        <taxon>Pseudomonadaceae</taxon>
        <taxon>Halopseudomonas</taxon>
    </lineage>
</organism>
<dbReference type="FunFam" id="3.10.20.70:FF:000010">
    <property type="entry name" value="Glutamine synthetase"/>
    <property type="match status" value="1"/>
</dbReference>
<protein>
    <submittedName>
        <fullName evidence="11">Glutamate--putrescine ligase</fullName>
    </submittedName>
</protein>
<proteinExistence type="inferred from homology"/>
<evidence type="ECO:0000256" key="3">
    <source>
        <dbReference type="ARBA" id="ARBA00022598"/>
    </source>
</evidence>
<keyword evidence="3 11" id="KW-0436">Ligase</keyword>
<evidence type="ECO:0000256" key="4">
    <source>
        <dbReference type="ARBA" id="ARBA00022741"/>
    </source>
</evidence>
<evidence type="ECO:0000256" key="6">
    <source>
        <dbReference type="ARBA" id="ARBA00022842"/>
    </source>
</evidence>
<feature type="domain" description="GS catalytic" evidence="10">
    <location>
        <begin position="175"/>
        <end position="511"/>
    </location>
</feature>
<comment type="similarity">
    <text evidence="2 7 8">Belongs to the glutamine synthetase family.</text>
</comment>
<dbReference type="InterPro" id="IPR008146">
    <property type="entry name" value="Gln_synth_cat_dom"/>
</dbReference>
<dbReference type="SUPFAM" id="SSF54368">
    <property type="entry name" value="Glutamine synthetase, N-terminal domain"/>
    <property type="match status" value="1"/>
</dbReference>
<dbReference type="SMART" id="SM01230">
    <property type="entry name" value="Gln-synt_C"/>
    <property type="match status" value="1"/>
</dbReference>
<dbReference type="STRING" id="1434072.SAMN05216210_3094"/>
<keyword evidence="5" id="KW-0067">ATP-binding</keyword>
<sequence>MIDIFYNQQVNPMQSRAGADHAAAKSAATGATQAEALAAAVAASNPDIATAAAAALRPASVQEAEDFLTANPDIHFIDLLIADMNGIVRGKRIDRSALIKVYEKGISLPASIFALNIQGTTVEETGLGLEIGDADRICLPIPGTLKVEPWQKRPTGQLLMTMYELDRETPFFADPRFVLQQAVDRFQALDLTVVSAFELEFYLIDQENISGRPQPPRSPISGKRPNSVQVYSIDDLDEYAEFLEDVIEAAHEQGIPADAIVAESAPGQFEVNLRHVDDPVQACDFSVLLKRVIKSVAYDHEMDTTFMAKPYYDQAGNGMHVHISLLDKDGKNIFAPDADGNLSDMLRWAIGGMLESLPQYMAFLCPNVNSYRRFSPSFFVPCAPTWGLDNRTVAVRVPTGDPEAMRIENRLAGADANPYLLMAALLSAIHHGISNRIDPPPMTEGNAYDQHEASLPTNLRDALRELEHSPVMQQYIGEEYLDVFVLCKENELAEFEQTISDLEYMWYLHTV</sequence>
<evidence type="ECO:0000256" key="5">
    <source>
        <dbReference type="ARBA" id="ARBA00022840"/>
    </source>
</evidence>
<dbReference type="PROSITE" id="PS00181">
    <property type="entry name" value="GLNA_ATP"/>
    <property type="match status" value="1"/>
</dbReference>
<dbReference type="AlphaFoldDB" id="A0A1H2HJM6"/>
<evidence type="ECO:0000313" key="12">
    <source>
        <dbReference type="Proteomes" id="UP000243924"/>
    </source>
</evidence>
<keyword evidence="12" id="KW-1185">Reference proteome</keyword>
<evidence type="ECO:0000313" key="11">
    <source>
        <dbReference type="EMBL" id="SDU32090.1"/>
    </source>
</evidence>
<keyword evidence="6" id="KW-0460">Magnesium</keyword>
<dbReference type="InterPro" id="IPR008147">
    <property type="entry name" value="Gln_synt_N"/>
</dbReference>
<evidence type="ECO:0000256" key="2">
    <source>
        <dbReference type="ARBA" id="ARBA00009897"/>
    </source>
</evidence>
<dbReference type="PROSITE" id="PS51987">
    <property type="entry name" value="GS_CATALYTIC"/>
    <property type="match status" value="1"/>
</dbReference>
<dbReference type="InterPro" id="IPR014746">
    <property type="entry name" value="Gln_synth/guanido_kin_cat_dom"/>
</dbReference>
<comment type="cofactor">
    <cofactor evidence="1">
        <name>Mg(2+)</name>
        <dbReference type="ChEBI" id="CHEBI:18420"/>
    </cofactor>
</comment>
<dbReference type="PANTHER" id="PTHR43785">
    <property type="entry name" value="GAMMA-GLUTAMYLPUTRESCINE SYNTHETASE"/>
    <property type="match status" value="1"/>
</dbReference>
<dbReference type="InterPro" id="IPR027303">
    <property type="entry name" value="Gln_synth_gly_rich_site"/>
</dbReference>
<dbReference type="GO" id="GO:0006598">
    <property type="term" value="P:polyamine catabolic process"/>
    <property type="evidence" value="ECO:0007669"/>
    <property type="project" value="TreeGrafter"/>
</dbReference>
<keyword evidence="4" id="KW-0547">Nucleotide-binding</keyword>
<feature type="domain" description="GS beta-grasp" evidence="9">
    <location>
        <begin position="72"/>
        <end position="167"/>
    </location>
</feature>
<dbReference type="Proteomes" id="UP000243924">
    <property type="component" value="Chromosome I"/>
</dbReference>
<evidence type="ECO:0000256" key="8">
    <source>
        <dbReference type="RuleBase" id="RU000384"/>
    </source>
</evidence>
<dbReference type="PROSITE" id="PS51986">
    <property type="entry name" value="GS_BETA_GRASP"/>
    <property type="match status" value="1"/>
</dbReference>
<evidence type="ECO:0000259" key="9">
    <source>
        <dbReference type="PROSITE" id="PS51986"/>
    </source>
</evidence>
<dbReference type="SUPFAM" id="SSF55931">
    <property type="entry name" value="Glutamine synthetase/guanido kinase"/>
    <property type="match status" value="1"/>
</dbReference>
<dbReference type="GO" id="GO:0004356">
    <property type="term" value="F:glutamine synthetase activity"/>
    <property type="evidence" value="ECO:0007669"/>
    <property type="project" value="InterPro"/>
</dbReference>
<dbReference type="Pfam" id="PF00120">
    <property type="entry name" value="Gln-synt_C"/>
    <property type="match status" value="1"/>
</dbReference>
<evidence type="ECO:0000259" key="10">
    <source>
        <dbReference type="PROSITE" id="PS51987"/>
    </source>
</evidence>
<dbReference type="Gene3D" id="3.30.590.10">
    <property type="entry name" value="Glutamine synthetase/guanido kinase, catalytic domain"/>
    <property type="match status" value="1"/>
</dbReference>
<dbReference type="EMBL" id="LT629787">
    <property type="protein sequence ID" value="SDU32090.1"/>
    <property type="molecule type" value="Genomic_DNA"/>
</dbReference>
<name>A0A1H2HJM6_9GAMM</name>
<dbReference type="FunFam" id="3.30.590.10:FF:000005">
    <property type="entry name" value="Probable glutamine synthetase"/>
    <property type="match status" value="1"/>
</dbReference>
<dbReference type="PANTHER" id="PTHR43785:SF12">
    <property type="entry name" value="TYPE-1 GLUTAMINE SYNTHETASE 2"/>
    <property type="match status" value="1"/>
</dbReference>
<dbReference type="GO" id="GO:0006542">
    <property type="term" value="P:glutamine biosynthetic process"/>
    <property type="evidence" value="ECO:0007669"/>
    <property type="project" value="InterPro"/>
</dbReference>
<accession>A0A1H2HJM6</accession>
<evidence type="ECO:0000256" key="1">
    <source>
        <dbReference type="ARBA" id="ARBA00001946"/>
    </source>
</evidence>
<dbReference type="Gene3D" id="3.10.20.70">
    <property type="entry name" value="Glutamine synthetase, N-terminal domain"/>
    <property type="match status" value="1"/>
</dbReference>
<dbReference type="InterPro" id="IPR036651">
    <property type="entry name" value="Gln_synt_N_sf"/>
</dbReference>